<dbReference type="PANTHER" id="PTHR44688:SF16">
    <property type="entry name" value="DNA-BINDING TRANSCRIPTIONAL ACTIVATOR DEVR_DOSR"/>
    <property type="match status" value="1"/>
</dbReference>
<evidence type="ECO:0000313" key="7">
    <source>
        <dbReference type="Proteomes" id="UP001501682"/>
    </source>
</evidence>
<dbReference type="Pfam" id="PF00196">
    <property type="entry name" value="GerE"/>
    <property type="match status" value="1"/>
</dbReference>
<feature type="transmembrane region" description="Helical" evidence="4">
    <location>
        <begin position="289"/>
        <end position="308"/>
    </location>
</feature>
<accession>A0ABP8D367</accession>
<keyword evidence="2" id="KW-0238">DNA-binding</keyword>
<keyword evidence="3" id="KW-0804">Transcription</keyword>
<dbReference type="InterPro" id="IPR011990">
    <property type="entry name" value="TPR-like_helical_dom_sf"/>
</dbReference>
<dbReference type="Gene3D" id="1.25.40.10">
    <property type="entry name" value="Tetratricopeptide repeat domain"/>
    <property type="match status" value="1"/>
</dbReference>
<protein>
    <recommendedName>
        <fullName evidence="5">HTH luxR-type domain-containing protein</fullName>
    </recommendedName>
</protein>
<dbReference type="SUPFAM" id="SSF48452">
    <property type="entry name" value="TPR-like"/>
    <property type="match status" value="1"/>
</dbReference>
<evidence type="ECO:0000256" key="3">
    <source>
        <dbReference type="ARBA" id="ARBA00023163"/>
    </source>
</evidence>
<dbReference type="Gene3D" id="1.10.10.10">
    <property type="entry name" value="Winged helix-like DNA-binding domain superfamily/Winged helix DNA-binding domain"/>
    <property type="match status" value="1"/>
</dbReference>
<dbReference type="SUPFAM" id="SSF46894">
    <property type="entry name" value="C-terminal effector domain of the bipartite response regulators"/>
    <property type="match status" value="1"/>
</dbReference>
<proteinExistence type="predicted"/>
<evidence type="ECO:0000259" key="5">
    <source>
        <dbReference type="PROSITE" id="PS50043"/>
    </source>
</evidence>
<dbReference type="PRINTS" id="PR00038">
    <property type="entry name" value="HTHLUXR"/>
</dbReference>
<dbReference type="InterPro" id="IPR000792">
    <property type="entry name" value="Tscrpt_reg_LuxR_C"/>
</dbReference>
<feature type="domain" description="HTH luxR-type" evidence="5">
    <location>
        <begin position="344"/>
        <end position="401"/>
    </location>
</feature>
<keyword evidence="1" id="KW-0805">Transcription regulation</keyword>
<comment type="caution">
    <text evidence="6">The sequence shown here is derived from an EMBL/GenBank/DDBJ whole genome shotgun (WGS) entry which is preliminary data.</text>
</comment>
<keyword evidence="4" id="KW-0812">Transmembrane</keyword>
<dbReference type="InterPro" id="IPR016032">
    <property type="entry name" value="Sig_transdc_resp-reg_C-effctor"/>
</dbReference>
<dbReference type="PROSITE" id="PS50043">
    <property type="entry name" value="HTH_LUXR_2"/>
    <property type="match status" value="1"/>
</dbReference>
<dbReference type="SMART" id="SM00421">
    <property type="entry name" value="HTH_LUXR"/>
    <property type="match status" value="1"/>
</dbReference>
<dbReference type="EMBL" id="BAABCB010000030">
    <property type="protein sequence ID" value="GAA4246594.1"/>
    <property type="molecule type" value="Genomic_DNA"/>
</dbReference>
<dbReference type="RefSeq" id="WP_334466068.1">
    <property type="nucleotide sequence ID" value="NZ_BAABCB010000030.1"/>
</dbReference>
<gene>
    <name evidence="6" type="ORF">GCM10022292_33660</name>
</gene>
<keyword evidence="7" id="KW-1185">Reference proteome</keyword>
<dbReference type="CDD" id="cd06170">
    <property type="entry name" value="LuxR_C_like"/>
    <property type="match status" value="1"/>
</dbReference>
<name>A0ABP8D367_9FLAO</name>
<reference evidence="7" key="1">
    <citation type="journal article" date="2019" name="Int. J. Syst. Evol. Microbiol.">
        <title>The Global Catalogue of Microorganisms (GCM) 10K type strain sequencing project: providing services to taxonomists for standard genome sequencing and annotation.</title>
        <authorList>
            <consortium name="The Broad Institute Genomics Platform"/>
            <consortium name="The Broad Institute Genome Sequencing Center for Infectious Disease"/>
            <person name="Wu L."/>
            <person name="Ma J."/>
        </authorList>
    </citation>
    <scope>NUCLEOTIDE SEQUENCE [LARGE SCALE GENOMIC DNA]</scope>
    <source>
        <strain evidence="7">JCM 17633</strain>
    </source>
</reference>
<evidence type="ECO:0000256" key="1">
    <source>
        <dbReference type="ARBA" id="ARBA00023015"/>
    </source>
</evidence>
<keyword evidence="4" id="KW-1133">Transmembrane helix</keyword>
<evidence type="ECO:0000256" key="4">
    <source>
        <dbReference type="SAM" id="Phobius"/>
    </source>
</evidence>
<organism evidence="6 7">
    <name type="scientific">Winogradskyella damuponensis</name>
    <dbReference type="NCBI Taxonomy" id="943939"/>
    <lineage>
        <taxon>Bacteria</taxon>
        <taxon>Pseudomonadati</taxon>
        <taxon>Bacteroidota</taxon>
        <taxon>Flavobacteriia</taxon>
        <taxon>Flavobacteriales</taxon>
        <taxon>Flavobacteriaceae</taxon>
        <taxon>Winogradskyella</taxon>
    </lineage>
</organism>
<dbReference type="Proteomes" id="UP001501682">
    <property type="component" value="Unassembled WGS sequence"/>
</dbReference>
<evidence type="ECO:0000313" key="6">
    <source>
        <dbReference type="EMBL" id="GAA4246594.1"/>
    </source>
</evidence>
<keyword evidence="4" id="KW-0472">Membrane</keyword>
<sequence length="401" mass="47492">MLRYIPLILSFILLPINSKNDQNYSQDNQQDVSKEELSEVDQRLLRCEHIIYNPKSSNKEIYKAYLEKCHIYKGLFNYTQALENLELAKKVGLLTDEKEKVDIEYKVERLFIHFDLLEFDKVIEMMPSISEEDITYLDVEKQGFYYSALAYMDIRQERYIEGDRYLNKALVLLEESAPKHLPLVYRKKISMYKKQGLHDKVLESFEKGLYYAEKYKVDIYLIAMYDDISYYYSEIGDFENALKATRKVRTIGTKFNGNNKSGRLQLLERKLQEQRAQREIDKQNKIRKIYIVLISTLVVGLSLLFYFLKVAKRQRKLVELENNTIRNHLERVTQELNESGQNKIDLDNYDLTDRQNEIIALVKQGKTNKEIGAELFISENTVKYHLKIIYETLKIGKRTDL</sequence>
<evidence type="ECO:0000256" key="2">
    <source>
        <dbReference type="ARBA" id="ARBA00023125"/>
    </source>
</evidence>
<dbReference type="InterPro" id="IPR036388">
    <property type="entry name" value="WH-like_DNA-bd_sf"/>
</dbReference>
<dbReference type="PANTHER" id="PTHR44688">
    <property type="entry name" value="DNA-BINDING TRANSCRIPTIONAL ACTIVATOR DEVR_DOSR"/>
    <property type="match status" value="1"/>
</dbReference>